<sequence length="200" mass="23182">MGDLSRKIDVEELISFSEDLVDFLKDKKDVNNLSQCLQQLKALQSSCAADFNDAQTLLQEYQKKIDACKKKTDATNSEAADDAEIDFLQKELEEEIQREPLLREELRIIADEIINLEHQRVSVEERKQNLKKLEQEELRAERMLSMYASVTNIIPNLDDQLKISCHIVERDKKVVQKFEIDSAKVSAFDTCNSLWKMINM</sequence>
<dbReference type="AlphaFoldDB" id="A0AAP0S3N6"/>
<dbReference type="PANTHER" id="PTHR35730:SF2">
    <property type="entry name" value="KINETOCHORE PROTEIN SPC24 HOMOLOG-RELATED"/>
    <property type="match status" value="1"/>
</dbReference>
<evidence type="ECO:0000256" key="1">
    <source>
        <dbReference type="SAM" id="Coils"/>
    </source>
</evidence>
<evidence type="ECO:0000313" key="3">
    <source>
        <dbReference type="Proteomes" id="UP001415857"/>
    </source>
</evidence>
<feature type="coiled-coil region" evidence="1">
    <location>
        <begin position="51"/>
        <end position="143"/>
    </location>
</feature>
<dbReference type="PANTHER" id="PTHR35730">
    <property type="entry name" value="KINETOCHORE PROTEIN SPC24 HOMOLOG-RELATED"/>
    <property type="match status" value="1"/>
</dbReference>
<dbReference type="EMBL" id="JBBPBK010000004">
    <property type="protein sequence ID" value="KAK9286654.1"/>
    <property type="molecule type" value="Genomic_DNA"/>
</dbReference>
<gene>
    <name evidence="2" type="ORF">L1049_015054</name>
</gene>
<accession>A0AAP0S3N6</accession>
<dbReference type="InterPro" id="IPR044951">
    <property type="entry name" value="SPC24-like"/>
</dbReference>
<dbReference type="GO" id="GO:0051983">
    <property type="term" value="P:regulation of chromosome segregation"/>
    <property type="evidence" value="ECO:0007669"/>
    <property type="project" value="InterPro"/>
</dbReference>
<evidence type="ECO:0008006" key="4">
    <source>
        <dbReference type="Google" id="ProtNLM"/>
    </source>
</evidence>
<evidence type="ECO:0000313" key="2">
    <source>
        <dbReference type="EMBL" id="KAK9286654.1"/>
    </source>
</evidence>
<protein>
    <recommendedName>
        <fullName evidence="4">Kinetochore protein Spc24</fullName>
    </recommendedName>
</protein>
<organism evidence="2 3">
    <name type="scientific">Liquidambar formosana</name>
    <name type="common">Formosan gum</name>
    <dbReference type="NCBI Taxonomy" id="63359"/>
    <lineage>
        <taxon>Eukaryota</taxon>
        <taxon>Viridiplantae</taxon>
        <taxon>Streptophyta</taxon>
        <taxon>Embryophyta</taxon>
        <taxon>Tracheophyta</taxon>
        <taxon>Spermatophyta</taxon>
        <taxon>Magnoliopsida</taxon>
        <taxon>eudicotyledons</taxon>
        <taxon>Gunneridae</taxon>
        <taxon>Pentapetalae</taxon>
        <taxon>Saxifragales</taxon>
        <taxon>Altingiaceae</taxon>
        <taxon>Liquidambar</taxon>
    </lineage>
</organism>
<proteinExistence type="predicted"/>
<reference evidence="2 3" key="1">
    <citation type="journal article" date="2024" name="Plant J.">
        <title>Genome sequences and population genomics reveal climatic adaptation and genomic divergence between two closely related sweetgum species.</title>
        <authorList>
            <person name="Xu W.Q."/>
            <person name="Ren C.Q."/>
            <person name="Zhang X.Y."/>
            <person name="Comes H.P."/>
            <person name="Liu X.H."/>
            <person name="Li Y.G."/>
            <person name="Kettle C.J."/>
            <person name="Jalonen R."/>
            <person name="Gaisberger H."/>
            <person name="Ma Y.Z."/>
            <person name="Qiu Y.X."/>
        </authorList>
    </citation>
    <scope>NUCLEOTIDE SEQUENCE [LARGE SCALE GENOMIC DNA]</scope>
    <source>
        <strain evidence="2">Hangzhou</strain>
    </source>
</reference>
<dbReference type="Gene3D" id="3.30.160.570">
    <property type="entry name" value="Ncd80 complex, Spc24 subunit"/>
    <property type="match status" value="1"/>
</dbReference>
<dbReference type="Proteomes" id="UP001415857">
    <property type="component" value="Unassembled WGS sequence"/>
</dbReference>
<keyword evidence="1" id="KW-0175">Coiled coil</keyword>
<name>A0AAP0S3N6_LIQFO</name>
<comment type="caution">
    <text evidence="2">The sequence shown here is derived from an EMBL/GenBank/DDBJ whole genome shotgun (WGS) entry which is preliminary data.</text>
</comment>
<keyword evidence="3" id="KW-1185">Reference proteome</keyword>